<dbReference type="Gene3D" id="3.30.200.20">
    <property type="entry name" value="Phosphorylase Kinase, domain 1"/>
    <property type="match status" value="1"/>
</dbReference>
<gene>
    <name evidence="2" type="ORF">GCM10009410_04850</name>
</gene>
<dbReference type="InterPro" id="IPR041726">
    <property type="entry name" value="ACAD10_11_N"/>
</dbReference>
<keyword evidence="3" id="KW-1185">Reference proteome</keyword>
<dbReference type="InterPro" id="IPR011009">
    <property type="entry name" value="Kinase-like_dom_sf"/>
</dbReference>
<protein>
    <submittedName>
        <fullName evidence="2">Aminoglycoside phosphotransferase</fullName>
    </submittedName>
</protein>
<dbReference type="InterPro" id="IPR002575">
    <property type="entry name" value="Aminoglycoside_PTrfase"/>
</dbReference>
<dbReference type="PANTHER" id="PTHR47829:SF3">
    <property type="entry name" value="AMINOGLYCOSIDE PHOSPHOTRANSFERASE DOMAIN-CONTAINING PROTEIN"/>
    <property type="match status" value="1"/>
</dbReference>
<feature type="domain" description="Aminoglycoside phosphotransferase" evidence="1">
    <location>
        <begin position="29"/>
        <end position="259"/>
    </location>
</feature>
<sequence>MPHTFSIDNEQLSAYLQQHVEGFIGPVTLEKFSGGQSNPTYKVTAQSGVYVLRRQPPGKLLKSAHAVDREYRVLNALKDSDVPVAKVYHLCEDINIIGSMFYLMEFCDGSVYWSASLADIDSNERRGAMYSEMNRVLAALHRVDVDAVGLSDYGKAGNYFERQLGRWVSQYNVTELQPIPAMHQLIEWLEANIPNDDGRVCLVHGDFRLDNMMFAKDSPHVIAVLDWELSTLGHPFADLAYQCMQLRMPAGMGTIDGLKDIDRASLGIPTEDEYVAQYCQRMGIERIDNWAFYLAFSFFRLAAIAQGVAKRAAQGNASNEHANKVGSFVEPLAQMALQVILSAK</sequence>
<proteinExistence type="predicted"/>
<comment type="caution">
    <text evidence="2">The sequence shown here is derived from an EMBL/GenBank/DDBJ whole genome shotgun (WGS) entry which is preliminary data.</text>
</comment>
<dbReference type="InterPro" id="IPR052898">
    <property type="entry name" value="ACAD10-like"/>
</dbReference>
<name>A0ABQ2QF83_9GAMM</name>
<dbReference type="Gene3D" id="3.90.1200.10">
    <property type="match status" value="1"/>
</dbReference>
<dbReference type="SUPFAM" id="SSF56112">
    <property type="entry name" value="Protein kinase-like (PK-like)"/>
    <property type="match status" value="1"/>
</dbReference>
<evidence type="ECO:0000259" key="1">
    <source>
        <dbReference type="Pfam" id="PF01636"/>
    </source>
</evidence>
<dbReference type="PANTHER" id="PTHR47829">
    <property type="entry name" value="HYDROLASE, PUTATIVE (AFU_ORTHOLOGUE AFUA_1G12880)-RELATED"/>
    <property type="match status" value="1"/>
</dbReference>
<dbReference type="Proteomes" id="UP000654004">
    <property type="component" value="Unassembled WGS sequence"/>
</dbReference>
<accession>A0ABQ2QF83</accession>
<evidence type="ECO:0000313" key="2">
    <source>
        <dbReference type="EMBL" id="GGP75681.1"/>
    </source>
</evidence>
<organism evidence="2 3">
    <name type="scientific">Shewanella ulleungensis</name>
    <dbReference type="NCBI Taxonomy" id="2282699"/>
    <lineage>
        <taxon>Bacteria</taxon>
        <taxon>Pseudomonadati</taxon>
        <taxon>Pseudomonadota</taxon>
        <taxon>Gammaproteobacteria</taxon>
        <taxon>Alteromonadales</taxon>
        <taxon>Shewanellaceae</taxon>
        <taxon>Shewanella</taxon>
    </lineage>
</organism>
<dbReference type="CDD" id="cd05154">
    <property type="entry name" value="ACAD10_11_N-like"/>
    <property type="match status" value="1"/>
</dbReference>
<reference evidence="3" key="1">
    <citation type="journal article" date="2019" name="Int. J. Syst. Evol. Microbiol.">
        <title>The Global Catalogue of Microorganisms (GCM) 10K type strain sequencing project: providing services to taxonomists for standard genome sequencing and annotation.</title>
        <authorList>
            <consortium name="The Broad Institute Genomics Platform"/>
            <consortium name="The Broad Institute Genome Sequencing Center for Infectious Disease"/>
            <person name="Wu L."/>
            <person name="Ma J."/>
        </authorList>
    </citation>
    <scope>NUCLEOTIDE SEQUENCE [LARGE SCALE GENOMIC DNA]</scope>
    <source>
        <strain evidence="3">JCM 32305</strain>
    </source>
</reference>
<dbReference type="Pfam" id="PF01636">
    <property type="entry name" value="APH"/>
    <property type="match status" value="1"/>
</dbReference>
<evidence type="ECO:0000313" key="3">
    <source>
        <dbReference type="Proteomes" id="UP000654004"/>
    </source>
</evidence>
<dbReference type="EMBL" id="BMQW01000001">
    <property type="protein sequence ID" value="GGP75681.1"/>
    <property type="molecule type" value="Genomic_DNA"/>
</dbReference>
<dbReference type="RefSeq" id="WP_188952973.1">
    <property type="nucleotide sequence ID" value="NZ_BMQW01000001.1"/>
</dbReference>